<sequence>MEPPAKRMRILQSIGVDEVDESNPEYIKGKQQNSEWLKNKWDSIYAKYGAMSDMMSDEVDMRGNGSIVVDRGHMRKLDKEYRNRLGRRRRTMMPADDDTQLVDDMFANDKEMGLEGGEEEDYDDRDELAPSQSPEPAPLKSNSLPDESAPHQHVSPISRSIGQADIPVPNTPTNATLQATLAASTNPAADLIQLVQFPQTPAGQQARKAFEAQTAQAVQQAVASIFSSLLSNVPTLQSPQMNLLQAPETPVTPVLSTPEAAPATVPSLYHPSLPVVSTLPGATRSSAVPVPQNERKKRRSFAVGVHIKPRRHDSAREEIPLVLENDVTQATEELSSEISISGDMSNNDQPTVESPQVCPHETRKSSNKKHVFTAEEDQYIIESRILHNRPWAEIINSRPHWRNWNKNTFWAHWRNVLKEKATRTELGGAGSTSIGTRNDTEVITKESTSLNKQQAQPHSSPTAARHLPTPSSLSHDEDKHQDEDHVSKISKDNIPSGDHYDEDERDLLSLYGDADPMCGLQADRLGGTTDDDRDDAREIPETPLNLTQESSIQAILQGTVTRETTVEVTIASSSHQTKPSSKTIKKVAATKANGNKTNVQTTNRATIGPIFSRARKPNHKSNPSITYRADSDFDSDLDLIPSEPPSSAIHPCPLCKQTFSSTALLQTHMAQPHPKEIRVRASSPLPTLRQDDEFHTQVPTTPLVIIKREPHDGHDDHDDPLTDLLLSTPTFKTPTSAPQRTVAGVHSSGAKSTGKLSRSAYNQVKRSWARKGTPAARKRQSLGKVEVSRKRIWDDVGDGSEDDLAM</sequence>
<feature type="compositionally biased region" description="Polar residues" evidence="2">
    <location>
        <begin position="340"/>
        <end position="354"/>
    </location>
</feature>
<feature type="compositionally biased region" description="Acidic residues" evidence="2">
    <location>
        <begin position="795"/>
        <end position="806"/>
    </location>
</feature>
<reference evidence="4 5" key="1">
    <citation type="submission" date="2024-02" db="EMBL/GenBank/DDBJ databases">
        <title>De novo assembly and annotation of 12 fungi associated with fruit tree decline syndrome in Ontario, Canada.</title>
        <authorList>
            <person name="Sulman M."/>
            <person name="Ellouze W."/>
            <person name="Ilyukhin E."/>
        </authorList>
    </citation>
    <scope>NUCLEOTIDE SEQUENCE [LARGE SCALE GENOMIC DNA]</scope>
    <source>
        <strain evidence="4 5">M42-189</strain>
    </source>
</reference>
<protein>
    <recommendedName>
        <fullName evidence="3">C2H2-type domain-containing protein</fullName>
    </recommendedName>
</protein>
<dbReference type="Gene3D" id="1.10.20.10">
    <property type="entry name" value="Histone, subunit A"/>
    <property type="match status" value="1"/>
</dbReference>
<keyword evidence="1" id="KW-0479">Metal-binding</keyword>
<dbReference type="Gene3D" id="3.30.160.60">
    <property type="entry name" value="Classic Zinc Finger"/>
    <property type="match status" value="1"/>
</dbReference>
<feature type="region of interest" description="Disordered" evidence="2">
    <location>
        <begin position="520"/>
        <end position="544"/>
    </location>
</feature>
<feature type="compositionally biased region" description="Basic and acidic residues" evidence="2">
    <location>
        <begin position="474"/>
        <end position="491"/>
    </location>
</feature>
<evidence type="ECO:0000313" key="5">
    <source>
        <dbReference type="Proteomes" id="UP001521785"/>
    </source>
</evidence>
<keyword evidence="1" id="KW-0862">Zinc</keyword>
<dbReference type="EMBL" id="JAKJXO020000006">
    <property type="protein sequence ID" value="KAL1603552.1"/>
    <property type="molecule type" value="Genomic_DNA"/>
</dbReference>
<accession>A0ABR3RI29</accession>
<feature type="compositionally biased region" description="Polar residues" evidence="2">
    <location>
        <begin position="749"/>
        <end position="765"/>
    </location>
</feature>
<dbReference type="InterPro" id="IPR013087">
    <property type="entry name" value="Znf_C2H2_type"/>
</dbReference>
<evidence type="ECO:0000259" key="3">
    <source>
        <dbReference type="PROSITE" id="PS50157"/>
    </source>
</evidence>
<feature type="compositionally biased region" description="Acidic residues" evidence="2">
    <location>
        <begin position="116"/>
        <end position="126"/>
    </location>
</feature>
<comment type="caution">
    <text evidence="4">The sequence shown here is derived from an EMBL/GenBank/DDBJ whole genome shotgun (WGS) entry which is preliminary data.</text>
</comment>
<dbReference type="Pfam" id="PF10384">
    <property type="entry name" value="Scm3"/>
    <property type="match status" value="1"/>
</dbReference>
<dbReference type="InterPro" id="IPR018465">
    <property type="entry name" value="Scm3/HJURP"/>
</dbReference>
<gene>
    <name evidence="4" type="ORF">SLS60_005140</name>
</gene>
<dbReference type="InterPro" id="IPR009072">
    <property type="entry name" value="Histone-fold"/>
</dbReference>
<feature type="region of interest" description="Disordered" evidence="2">
    <location>
        <begin position="731"/>
        <end position="806"/>
    </location>
</feature>
<name>A0ABR3RI29_9PLEO</name>
<keyword evidence="1" id="KW-0863">Zinc-finger</keyword>
<dbReference type="PROSITE" id="PS00028">
    <property type="entry name" value="ZINC_FINGER_C2H2_1"/>
    <property type="match status" value="1"/>
</dbReference>
<evidence type="ECO:0000256" key="2">
    <source>
        <dbReference type="SAM" id="MobiDB-lite"/>
    </source>
</evidence>
<proteinExistence type="predicted"/>
<organism evidence="4 5">
    <name type="scientific">Paraconiothyrium brasiliense</name>
    <dbReference type="NCBI Taxonomy" id="300254"/>
    <lineage>
        <taxon>Eukaryota</taxon>
        <taxon>Fungi</taxon>
        <taxon>Dikarya</taxon>
        <taxon>Ascomycota</taxon>
        <taxon>Pezizomycotina</taxon>
        <taxon>Dothideomycetes</taxon>
        <taxon>Pleosporomycetidae</taxon>
        <taxon>Pleosporales</taxon>
        <taxon>Massarineae</taxon>
        <taxon>Didymosphaeriaceae</taxon>
        <taxon>Paraconiothyrium</taxon>
    </lineage>
</organism>
<dbReference type="Proteomes" id="UP001521785">
    <property type="component" value="Unassembled WGS sequence"/>
</dbReference>
<feature type="compositionally biased region" description="Polar residues" evidence="2">
    <location>
        <begin position="446"/>
        <end position="462"/>
    </location>
</feature>
<feature type="region of interest" description="Disordered" evidence="2">
    <location>
        <begin position="115"/>
        <end position="156"/>
    </location>
</feature>
<keyword evidence="5" id="KW-1185">Reference proteome</keyword>
<feature type="region of interest" description="Disordered" evidence="2">
    <location>
        <begin position="83"/>
        <end position="102"/>
    </location>
</feature>
<dbReference type="PROSITE" id="PS50157">
    <property type="entry name" value="ZINC_FINGER_C2H2_2"/>
    <property type="match status" value="1"/>
</dbReference>
<evidence type="ECO:0000313" key="4">
    <source>
        <dbReference type="EMBL" id="KAL1603552.1"/>
    </source>
</evidence>
<feature type="compositionally biased region" description="Polar residues" evidence="2">
    <location>
        <begin position="130"/>
        <end position="145"/>
    </location>
</feature>
<feature type="region of interest" description="Disordered" evidence="2">
    <location>
        <begin position="340"/>
        <end position="368"/>
    </location>
</feature>
<feature type="domain" description="C2H2-type" evidence="3">
    <location>
        <begin position="650"/>
        <end position="678"/>
    </location>
</feature>
<evidence type="ECO:0000256" key="1">
    <source>
        <dbReference type="PROSITE-ProRule" id="PRU00042"/>
    </source>
</evidence>
<feature type="region of interest" description="Disordered" evidence="2">
    <location>
        <begin position="446"/>
        <end position="502"/>
    </location>
</feature>